<dbReference type="InterPro" id="IPR016032">
    <property type="entry name" value="Sig_transdc_resp-reg_C-effctor"/>
</dbReference>
<dbReference type="PRINTS" id="PR00038">
    <property type="entry name" value="HTHLUXR"/>
</dbReference>
<sequence length="166" mass="18428">MKRTILLYGLIGGALITALRLVEYRWLVLEHSLEVYGGIVAALFAVVGIWLGRKLTRTRETLVVREVPVRVEVPVEVPVPYEVRVPVPAGSPFERNEARLRELQITPRELEILEAVAAGLSNKEIADQLFVSENTVKTHAVRVFAKLGAKRRTQAVQLAKEAGIIA</sequence>
<dbReference type="EMBL" id="JACRIW010000042">
    <property type="protein sequence ID" value="MBI5169115.1"/>
    <property type="molecule type" value="Genomic_DNA"/>
</dbReference>
<dbReference type="PANTHER" id="PTHR44688">
    <property type="entry name" value="DNA-BINDING TRANSCRIPTIONAL ACTIVATOR DEVR_DOSR"/>
    <property type="match status" value="1"/>
</dbReference>
<evidence type="ECO:0000256" key="4">
    <source>
        <dbReference type="SAM" id="Phobius"/>
    </source>
</evidence>
<evidence type="ECO:0000259" key="5">
    <source>
        <dbReference type="PROSITE" id="PS50043"/>
    </source>
</evidence>
<dbReference type="PANTHER" id="PTHR44688:SF16">
    <property type="entry name" value="DNA-BINDING TRANSCRIPTIONAL ACTIVATOR DEVR_DOSR"/>
    <property type="match status" value="1"/>
</dbReference>
<reference evidence="6" key="1">
    <citation type="submission" date="2020-07" db="EMBL/GenBank/DDBJ databases">
        <title>Huge and variable diversity of episymbiotic CPR bacteria and DPANN archaea in groundwater ecosystems.</title>
        <authorList>
            <person name="He C.Y."/>
            <person name="Keren R."/>
            <person name="Whittaker M."/>
            <person name="Farag I.F."/>
            <person name="Doudna J."/>
            <person name="Cate J.H.D."/>
            <person name="Banfield J.F."/>
        </authorList>
    </citation>
    <scope>NUCLEOTIDE SEQUENCE</scope>
    <source>
        <strain evidence="6">NC_groundwater_1813_Pr3_B-0.1um_71_17</strain>
    </source>
</reference>
<organism evidence="6 7">
    <name type="scientific">Eiseniibacteriota bacterium</name>
    <dbReference type="NCBI Taxonomy" id="2212470"/>
    <lineage>
        <taxon>Bacteria</taxon>
        <taxon>Candidatus Eiseniibacteriota</taxon>
    </lineage>
</organism>
<protein>
    <submittedName>
        <fullName evidence="6">Response regulator transcription factor</fullName>
    </submittedName>
</protein>
<evidence type="ECO:0000313" key="6">
    <source>
        <dbReference type="EMBL" id="MBI5169115.1"/>
    </source>
</evidence>
<name>A0A933SD66_UNCEI</name>
<dbReference type="FunFam" id="1.10.10.10:FF:000153">
    <property type="entry name" value="LuxR family transcriptional regulator"/>
    <property type="match status" value="1"/>
</dbReference>
<dbReference type="Pfam" id="PF00196">
    <property type="entry name" value="GerE"/>
    <property type="match status" value="1"/>
</dbReference>
<evidence type="ECO:0000256" key="3">
    <source>
        <dbReference type="ARBA" id="ARBA00023163"/>
    </source>
</evidence>
<dbReference type="CDD" id="cd06170">
    <property type="entry name" value="LuxR_C_like"/>
    <property type="match status" value="1"/>
</dbReference>
<dbReference type="InterPro" id="IPR000792">
    <property type="entry name" value="Tscrpt_reg_LuxR_C"/>
</dbReference>
<keyword evidence="2" id="KW-0238">DNA-binding</keyword>
<dbReference type="AlphaFoldDB" id="A0A933SD66"/>
<keyword evidence="4" id="KW-0812">Transmembrane</keyword>
<accession>A0A933SD66</accession>
<dbReference type="PROSITE" id="PS50043">
    <property type="entry name" value="HTH_LUXR_2"/>
    <property type="match status" value="1"/>
</dbReference>
<proteinExistence type="predicted"/>
<keyword evidence="1" id="KW-0805">Transcription regulation</keyword>
<feature type="domain" description="HTH luxR-type" evidence="5">
    <location>
        <begin position="98"/>
        <end position="163"/>
    </location>
</feature>
<keyword evidence="3" id="KW-0804">Transcription</keyword>
<keyword evidence="4" id="KW-0472">Membrane</keyword>
<keyword evidence="4" id="KW-1133">Transmembrane helix</keyword>
<dbReference type="Proteomes" id="UP000696931">
    <property type="component" value="Unassembled WGS sequence"/>
</dbReference>
<comment type="caution">
    <text evidence="6">The sequence shown here is derived from an EMBL/GenBank/DDBJ whole genome shotgun (WGS) entry which is preliminary data.</text>
</comment>
<evidence type="ECO:0000313" key="7">
    <source>
        <dbReference type="Proteomes" id="UP000696931"/>
    </source>
</evidence>
<dbReference type="GO" id="GO:0003677">
    <property type="term" value="F:DNA binding"/>
    <property type="evidence" value="ECO:0007669"/>
    <property type="project" value="UniProtKB-KW"/>
</dbReference>
<dbReference type="SUPFAM" id="SSF46894">
    <property type="entry name" value="C-terminal effector domain of the bipartite response regulators"/>
    <property type="match status" value="1"/>
</dbReference>
<dbReference type="Gene3D" id="1.10.10.10">
    <property type="entry name" value="Winged helix-like DNA-binding domain superfamily/Winged helix DNA-binding domain"/>
    <property type="match status" value="1"/>
</dbReference>
<gene>
    <name evidence="6" type="ORF">HZA61_06480</name>
</gene>
<dbReference type="PROSITE" id="PS00622">
    <property type="entry name" value="HTH_LUXR_1"/>
    <property type="match status" value="1"/>
</dbReference>
<feature type="transmembrane region" description="Helical" evidence="4">
    <location>
        <begin position="36"/>
        <end position="52"/>
    </location>
</feature>
<evidence type="ECO:0000256" key="2">
    <source>
        <dbReference type="ARBA" id="ARBA00023125"/>
    </source>
</evidence>
<dbReference type="InterPro" id="IPR036388">
    <property type="entry name" value="WH-like_DNA-bd_sf"/>
</dbReference>
<evidence type="ECO:0000256" key="1">
    <source>
        <dbReference type="ARBA" id="ARBA00023015"/>
    </source>
</evidence>
<dbReference type="GO" id="GO:0006355">
    <property type="term" value="P:regulation of DNA-templated transcription"/>
    <property type="evidence" value="ECO:0007669"/>
    <property type="project" value="InterPro"/>
</dbReference>
<dbReference type="SMART" id="SM00421">
    <property type="entry name" value="HTH_LUXR"/>
    <property type="match status" value="1"/>
</dbReference>